<organism evidence="1 2">
    <name type="scientific">Armillaria borealis</name>
    <dbReference type="NCBI Taxonomy" id="47425"/>
    <lineage>
        <taxon>Eukaryota</taxon>
        <taxon>Fungi</taxon>
        <taxon>Dikarya</taxon>
        <taxon>Basidiomycota</taxon>
        <taxon>Agaricomycotina</taxon>
        <taxon>Agaricomycetes</taxon>
        <taxon>Agaricomycetidae</taxon>
        <taxon>Agaricales</taxon>
        <taxon>Marasmiineae</taxon>
        <taxon>Physalacriaceae</taxon>
        <taxon>Armillaria</taxon>
    </lineage>
</organism>
<gene>
    <name evidence="1" type="ORF">EV421DRAFT_1907212</name>
</gene>
<dbReference type="AlphaFoldDB" id="A0AA39J8S0"/>
<reference evidence="1" key="1">
    <citation type="submission" date="2023-06" db="EMBL/GenBank/DDBJ databases">
        <authorList>
            <consortium name="Lawrence Berkeley National Laboratory"/>
            <person name="Ahrendt S."/>
            <person name="Sahu N."/>
            <person name="Indic B."/>
            <person name="Wong-Bajracharya J."/>
            <person name="Merenyi Z."/>
            <person name="Ke H.-M."/>
            <person name="Monk M."/>
            <person name="Kocsube S."/>
            <person name="Drula E."/>
            <person name="Lipzen A."/>
            <person name="Balint B."/>
            <person name="Henrissat B."/>
            <person name="Andreopoulos B."/>
            <person name="Martin F.M."/>
            <person name="Harder C.B."/>
            <person name="Rigling D."/>
            <person name="Ford K.L."/>
            <person name="Foster G.D."/>
            <person name="Pangilinan J."/>
            <person name="Papanicolaou A."/>
            <person name="Barry K."/>
            <person name="LaButti K."/>
            <person name="Viragh M."/>
            <person name="Koriabine M."/>
            <person name="Yan M."/>
            <person name="Riley R."/>
            <person name="Champramary S."/>
            <person name="Plett K.L."/>
            <person name="Tsai I.J."/>
            <person name="Slot J."/>
            <person name="Sipos G."/>
            <person name="Plett J."/>
            <person name="Nagy L.G."/>
            <person name="Grigoriev I.V."/>
        </authorList>
    </citation>
    <scope>NUCLEOTIDE SEQUENCE</scope>
    <source>
        <strain evidence="1">FPL87.14</strain>
    </source>
</reference>
<comment type="caution">
    <text evidence="1">The sequence shown here is derived from an EMBL/GenBank/DDBJ whole genome shotgun (WGS) entry which is preliminary data.</text>
</comment>
<proteinExistence type="predicted"/>
<accession>A0AA39J8S0</accession>
<evidence type="ECO:0000313" key="2">
    <source>
        <dbReference type="Proteomes" id="UP001175226"/>
    </source>
</evidence>
<protein>
    <submittedName>
        <fullName evidence="1">Uncharacterized protein</fullName>
    </submittedName>
</protein>
<dbReference type="EMBL" id="JAUEPT010000048">
    <property type="protein sequence ID" value="KAK0437472.1"/>
    <property type="molecule type" value="Genomic_DNA"/>
</dbReference>
<name>A0AA39J8S0_9AGAR</name>
<keyword evidence="2" id="KW-1185">Reference proteome</keyword>
<sequence>MEWLQVFVKFFPASHASTEQVSIETPEKAKLPIPSRIPCKTCIQYGLEGLVDIEYSLRVGQAHDILAEIHELIIGQSYNTRIVHTEFHGQNMHTRAHAFVTRFQLDKMDTMHRYNFIRRRLITLGMSPTDADLQELTSAHITTKNTPEGLTESDEDQWITEIRCVQWMREHADLDCWTKEIAHASDVQTGAAAYAYKVADVYTKLADHCIKEWEKALKKVVENWEEDCRMREREDELAQEEEARI</sequence>
<evidence type="ECO:0000313" key="1">
    <source>
        <dbReference type="EMBL" id="KAK0437472.1"/>
    </source>
</evidence>
<dbReference type="Proteomes" id="UP001175226">
    <property type="component" value="Unassembled WGS sequence"/>
</dbReference>